<organism evidence="2 3">
    <name type="scientific">Ructibacterium gallinarum</name>
    <dbReference type="NCBI Taxonomy" id="2779355"/>
    <lineage>
        <taxon>Bacteria</taxon>
        <taxon>Bacillati</taxon>
        <taxon>Bacillota</taxon>
        <taxon>Clostridia</taxon>
        <taxon>Eubacteriales</taxon>
        <taxon>Oscillospiraceae</taxon>
        <taxon>Ructibacterium</taxon>
    </lineage>
</organism>
<name>A0A9D5R8K9_9FIRM</name>
<dbReference type="Gene3D" id="3.40.50.10400">
    <property type="entry name" value="Hypothetical protein PA1492"/>
    <property type="match status" value="1"/>
</dbReference>
<evidence type="ECO:0000313" key="2">
    <source>
        <dbReference type="EMBL" id="MBE5040526.1"/>
    </source>
</evidence>
<evidence type="ECO:0000313" key="3">
    <source>
        <dbReference type="Proteomes" id="UP000806542"/>
    </source>
</evidence>
<dbReference type="InterPro" id="IPR056670">
    <property type="entry name" value="DUF7768"/>
</dbReference>
<dbReference type="Proteomes" id="UP000806542">
    <property type="component" value="Unassembled WGS sequence"/>
</dbReference>
<dbReference type="EMBL" id="JADCKB010000017">
    <property type="protein sequence ID" value="MBE5040526.1"/>
    <property type="molecule type" value="Genomic_DNA"/>
</dbReference>
<reference evidence="2" key="1">
    <citation type="submission" date="2020-10" db="EMBL/GenBank/DDBJ databases">
        <title>ChiBAC.</title>
        <authorList>
            <person name="Zenner C."/>
            <person name="Hitch T.C.A."/>
            <person name="Clavel T."/>
        </authorList>
    </citation>
    <scope>NUCLEOTIDE SEQUENCE</scope>
    <source>
        <strain evidence="2">DSM 107454</strain>
    </source>
</reference>
<sequence>MSKELVYVCSPLGAPTKEGVLNNMHKAREYAKTVSEKMDCRAIAPHGILPEYLDDNIPEERAVGLRFGLDLLRICKKMVVCGNVISSGMQKEIELAEKLGIEVRYLKEQHQPRVTITVIEIEGE</sequence>
<evidence type="ECO:0000259" key="1">
    <source>
        <dbReference type="Pfam" id="PF24963"/>
    </source>
</evidence>
<keyword evidence="3" id="KW-1185">Reference proteome</keyword>
<gene>
    <name evidence="2" type="ORF">INF28_08645</name>
</gene>
<accession>A0A9D5R8K9</accession>
<proteinExistence type="predicted"/>
<protein>
    <recommendedName>
        <fullName evidence="1">DUF7768 domain-containing protein</fullName>
    </recommendedName>
</protein>
<comment type="caution">
    <text evidence="2">The sequence shown here is derived from an EMBL/GenBank/DDBJ whole genome shotgun (WGS) entry which is preliminary data.</text>
</comment>
<dbReference type="AlphaFoldDB" id="A0A9D5R8K9"/>
<dbReference type="RefSeq" id="WP_226393079.1">
    <property type="nucleotide sequence ID" value="NZ_JADCKB010000017.1"/>
</dbReference>
<feature type="domain" description="DUF7768" evidence="1">
    <location>
        <begin position="5"/>
        <end position="105"/>
    </location>
</feature>
<dbReference type="Pfam" id="PF24963">
    <property type="entry name" value="DUF7768"/>
    <property type="match status" value="1"/>
</dbReference>